<reference evidence="2 3" key="1">
    <citation type="submission" date="2024-06" db="EMBL/GenBank/DDBJ databases">
        <authorList>
            <person name="Li F."/>
        </authorList>
    </citation>
    <scope>NUCLEOTIDE SEQUENCE [LARGE SCALE GENOMIC DNA]</scope>
    <source>
        <strain evidence="2 3">GXAS 311</strain>
    </source>
</reference>
<dbReference type="RefSeq" id="WP_353873291.1">
    <property type="nucleotide sequence ID" value="NZ_JBEVCJ010000001.1"/>
</dbReference>
<dbReference type="EMBL" id="JBEVCJ010000001">
    <property type="protein sequence ID" value="MET1253749.1"/>
    <property type="molecule type" value="Genomic_DNA"/>
</dbReference>
<sequence length="164" mass="19550">MNDEQTETIHTTSGLGELKPKVLDYFLLARQKIQLYTDNLDPRILNDSQIESALRQFIRLSRNSRLEILIKDERNLQGIDHAIVRLSQKYTSFIDLRVIPKDFHDNYFSFYIIDGKRMIYRPQADRYEAEYRQLPDGKLNQRSKYFNEVWQQSAQAIYLRALCL</sequence>
<dbReference type="Pfam" id="PF25559">
    <property type="entry name" value="DUF7931"/>
    <property type="match status" value="1"/>
</dbReference>
<comment type="caution">
    <text evidence="2">The sequence shown here is derived from an EMBL/GenBank/DDBJ whole genome shotgun (WGS) entry which is preliminary data.</text>
</comment>
<proteinExistence type="predicted"/>
<organism evidence="2 3">
    <name type="scientific">Aliikangiella maris</name>
    <dbReference type="NCBI Taxonomy" id="3162458"/>
    <lineage>
        <taxon>Bacteria</taxon>
        <taxon>Pseudomonadati</taxon>
        <taxon>Pseudomonadota</taxon>
        <taxon>Gammaproteobacteria</taxon>
        <taxon>Oceanospirillales</taxon>
        <taxon>Pleioneaceae</taxon>
        <taxon>Aliikangiella</taxon>
    </lineage>
</organism>
<evidence type="ECO:0000313" key="3">
    <source>
        <dbReference type="Proteomes" id="UP001548189"/>
    </source>
</evidence>
<protein>
    <recommendedName>
        <fullName evidence="1">DUF7931 domain-containing protein</fullName>
    </recommendedName>
</protein>
<keyword evidence="3" id="KW-1185">Reference proteome</keyword>
<dbReference type="Proteomes" id="UP001548189">
    <property type="component" value="Unassembled WGS sequence"/>
</dbReference>
<feature type="domain" description="DUF7931" evidence="1">
    <location>
        <begin position="27"/>
        <end position="162"/>
    </location>
</feature>
<dbReference type="InterPro" id="IPR057691">
    <property type="entry name" value="DUF7931"/>
</dbReference>
<evidence type="ECO:0000259" key="1">
    <source>
        <dbReference type="Pfam" id="PF25559"/>
    </source>
</evidence>
<accession>A0ABV2BPB9</accession>
<gene>
    <name evidence="2" type="ORF">ABVT43_01295</name>
</gene>
<name>A0ABV2BPB9_9GAMM</name>
<evidence type="ECO:0000313" key="2">
    <source>
        <dbReference type="EMBL" id="MET1253749.1"/>
    </source>
</evidence>